<feature type="compositionally biased region" description="Basic and acidic residues" evidence="1">
    <location>
        <begin position="84"/>
        <end position="96"/>
    </location>
</feature>
<feature type="compositionally biased region" description="Basic and acidic residues" evidence="1">
    <location>
        <begin position="140"/>
        <end position="153"/>
    </location>
</feature>
<organism evidence="2 3">
    <name type="scientific">Linum tenue</name>
    <dbReference type="NCBI Taxonomy" id="586396"/>
    <lineage>
        <taxon>Eukaryota</taxon>
        <taxon>Viridiplantae</taxon>
        <taxon>Streptophyta</taxon>
        <taxon>Embryophyta</taxon>
        <taxon>Tracheophyta</taxon>
        <taxon>Spermatophyta</taxon>
        <taxon>Magnoliopsida</taxon>
        <taxon>eudicotyledons</taxon>
        <taxon>Gunneridae</taxon>
        <taxon>Pentapetalae</taxon>
        <taxon>rosids</taxon>
        <taxon>fabids</taxon>
        <taxon>Malpighiales</taxon>
        <taxon>Linaceae</taxon>
        <taxon>Linum</taxon>
    </lineage>
</organism>
<evidence type="ECO:0000256" key="1">
    <source>
        <dbReference type="SAM" id="MobiDB-lite"/>
    </source>
</evidence>
<feature type="region of interest" description="Disordered" evidence="1">
    <location>
        <begin position="1"/>
        <end position="25"/>
    </location>
</feature>
<accession>A0AAV0N4I2</accession>
<proteinExistence type="predicted"/>
<evidence type="ECO:0000313" key="3">
    <source>
        <dbReference type="Proteomes" id="UP001154282"/>
    </source>
</evidence>
<dbReference type="EMBL" id="CAMGYJ010000008">
    <property type="protein sequence ID" value="CAI0453383.1"/>
    <property type="molecule type" value="Genomic_DNA"/>
</dbReference>
<evidence type="ECO:0000313" key="2">
    <source>
        <dbReference type="EMBL" id="CAI0453383.1"/>
    </source>
</evidence>
<feature type="compositionally biased region" description="Basic and acidic residues" evidence="1">
    <location>
        <begin position="113"/>
        <end position="126"/>
    </location>
</feature>
<feature type="compositionally biased region" description="Basic and acidic residues" evidence="1">
    <location>
        <begin position="1"/>
        <end position="17"/>
    </location>
</feature>
<keyword evidence="3" id="KW-1185">Reference proteome</keyword>
<name>A0AAV0N4I2_9ROSI</name>
<protein>
    <submittedName>
        <fullName evidence="2">Uncharacterized protein</fullName>
    </submittedName>
</protein>
<sequence length="169" mass="19943">MRIRRRIPERLRRRDGGPQHSALQRRADLRSMLRAEMRQRRHVERLLPKRAHNPNHRHKPLPAALVTDIDFRSPRLVRPAGDALRPDHAHVREDGPRRRRRRPRQLPPGPVRETGRREVRDHREPELEPGAGLQRWRGRRREEREGKRVKYGLDSDAEELGAEVGHQGG</sequence>
<dbReference type="Proteomes" id="UP001154282">
    <property type="component" value="Unassembled WGS sequence"/>
</dbReference>
<gene>
    <name evidence="2" type="ORF">LITE_LOCUS31573</name>
</gene>
<dbReference type="AlphaFoldDB" id="A0AAV0N4I2"/>
<feature type="region of interest" description="Disordered" evidence="1">
    <location>
        <begin position="77"/>
        <end position="169"/>
    </location>
</feature>
<comment type="caution">
    <text evidence="2">The sequence shown here is derived from an EMBL/GenBank/DDBJ whole genome shotgun (WGS) entry which is preliminary data.</text>
</comment>
<reference evidence="2" key="1">
    <citation type="submission" date="2022-08" db="EMBL/GenBank/DDBJ databases">
        <authorList>
            <person name="Gutierrez-Valencia J."/>
        </authorList>
    </citation>
    <scope>NUCLEOTIDE SEQUENCE</scope>
</reference>